<gene>
    <name evidence="2" type="ORF">SCLCIDRAFT_23979</name>
</gene>
<evidence type="ECO:0000256" key="1">
    <source>
        <dbReference type="SAM" id="MobiDB-lite"/>
    </source>
</evidence>
<keyword evidence="3" id="KW-1185">Reference proteome</keyword>
<reference evidence="2 3" key="1">
    <citation type="submission" date="2014-04" db="EMBL/GenBank/DDBJ databases">
        <authorList>
            <consortium name="DOE Joint Genome Institute"/>
            <person name="Kuo A."/>
            <person name="Kohler A."/>
            <person name="Nagy L.G."/>
            <person name="Floudas D."/>
            <person name="Copeland A."/>
            <person name="Barry K.W."/>
            <person name="Cichocki N."/>
            <person name="Veneault-Fourrey C."/>
            <person name="LaButti K."/>
            <person name="Lindquist E.A."/>
            <person name="Lipzen A."/>
            <person name="Lundell T."/>
            <person name="Morin E."/>
            <person name="Murat C."/>
            <person name="Sun H."/>
            <person name="Tunlid A."/>
            <person name="Henrissat B."/>
            <person name="Grigoriev I.V."/>
            <person name="Hibbett D.S."/>
            <person name="Martin F."/>
            <person name="Nordberg H.P."/>
            <person name="Cantor M.N."/>
            <person name="Hua S.X."/>
        </authorList>
    </citation>
    <scope>NUCLEOTIDE SEQUENCE [LARGE SCALE GENOMIC DNA]</scope>
    <source>
        <strain evidence="2 3">Foug A</strain>
    </source>
</reference>
<proteinExistence type="predicted"/>
<sequence>MPDHSPHHEALNEVTPACEPAGNQVPSTRDQAPHEPTQLQHTLLSLTHEALNEPTPTHEHAGNQAPGARSQEPCHHEAVQAQRALSSQPQKAQPTSIPCHEPRDDGLTECESSLNFQEGRGAPSKRLQYVKYASRQAWCEVTAPLPVVGTTESGGSLRKTPHDHSPYLPAHFYAQSRQPKPRAVPRIGQHNDPDEAFNLSRRIYPLDSDVSLASISPVSGKLLAAEEGHIGASSGDGEMMLDSPVGDDLHLGQAHPPLPRRQYELPLSRDQDQPVHGPLPDRIYSGDAQFGHEGILFHLSSINPGWYDPLARGPEVRYGPYHPQFILLPPFASRQYAGYANDPTIHLQSGVMGRGHYANTPLPFHGPHAAEYVSPNGGCEPSAY</sequence>
<evidence type="ECO:0000313" key="3">
    <source>
        <dbReference type="Proteomes" id="UP000053989"/>
    </source>
</evidence>
<feature type="region of interest" description="Disordered" evidence="1">
    <location>
        <begin position="1"/>
        <end position="37"/>
    </location>
</feature>
<name>A0A0C3E719_9AGAM</name>
<feature type="compositionally biased region" description="Polar residues" evidence="1">
    <location>
        <begin position="83"/>
        <end position="96"/>
    </location>
</feature>
<feature type="region of interest" description="Disordered" evidence="1">
    <location>
        <begin position="53"/>
        <end position="109"/>
    </location>
</feature>
<organism evidence="2 3">
    <name type="scientific">Scleroderma citrinum Foug A</name>
    <dbReference type="NCBI Taxonomy" id="1036808"/>
    <lineage>
        <taxon>Eukaryota</taxon>
        <taxon>Fungi</taxon>
        <taxon>Dikarya</taxon>
        <taxon>Basidiomycota</taxon>
        <taxon>Agaricomycotina</taxon>
        <taxon>Agaricomycetes</taxon>
        <taxon>Agaricomycetidae</taxon>
        <taxon>Boletales</taxon>
        <taxon>Sclerodermatineae</taxon>
        <taxon>Sclerodermataceae</taxon>
        <taxon>Scleroderma</taxon>
    </lineage>
</organism>
<evidence type="ECO:0000313" key="2">
    <source>
        <dbReference type="EMBL" id="KIM63811.1"/>
    </source>
</evidence>
<reference evidence="3" key="2">
    <citation type="submission" date="2015-01" db="EMBL/GenBank/DDBJ databases">
        <title>Evolutionary Origins and Diversification of the Mycorrhizal Mutualists.</title>
        <authorList>
            <consortium name="DOE Joint Genome Institute"/>
            <consortium name="Mycorrhizal Genomics Consortium"/>
            <person name="Kohler A."/>
            <person name="Kuo A."/>
            <person name="Nagy L.G."/>
            <person name="Floudas D."/>
            <person name="Copeland A."/>
            <person name="Barry K.W."/>
            <person name="Cichocki N."/>
            <person name="Veneault-Fourrey C."/>
            <person name="LaButti K."/>
            <person name="Lindquist E.A."/>
            <person name="Lipzen A."/>
            <person name="Lundell T."/>
            <person name="Morin E."/>
            <person name="Murat C."/>
            <person name="Riley R."/>
            <person name="Ohm R."/>
            <person name="Sun H."/>
            <person name="Tunlid A."/>
            <person name="Henrissat B."/>
            <person name="Grigoriev I.V."/>
            <person name="Hibbett D.S."/>
            <person name="Martin F."/>
        </authorList>
    </citation>
    <scope>NUCLEOTIDE SEQUENCE [LARGE SCALE GENOMIC DNA]</scope>
    <source>
        <strain evidence="3">Foug A</strain>
    </source>
</reference>
<dbReference type="Proteomes" id="UP000053989">
    <property type="component" value="Unassembled WGS sequence"/>
</dbReference>
<dbReference type="HOGENOM" id="CLU_719932_0_0_1"/>
<protein>
    <submittedName>
        <fullName evidence="2">Uncharacterized protein</fullName>
    </submittedName>
</protein>
<dbReference type="EMBL" id="KN822032">
    <property type="protein sequence ID" value="KIM63811.1"/>
    <property type="molecule type" value="Genomic_DNA"/>
</dbReference>
<dbReference type="OrthoDB" id="2655567at2759"/>
<dbReference type="AlphaFoldDB" id="A0A0C3E719"/>
<dbReference type="InParanoid" id="A0A0C3E719"/>
<feature type="compositionally biased region" description="Basic and acidic residues" evidence="1">
    <location>
        <begin position="1"/>
        <end position="11"/>
    </location>
</feature>
<accession>A0A0C3E719</accession>